<dbReference type="Proteomes" id="UP000248330">
    <property type="component" value="Unassembled WGS sequence"/>
</dbReference>
<dbReference type="SUPFAM" id="SSF48239">
    <property type="entry name" value="Terpenoid cyclases/Protein prenyltransferases"/>
    <property type="match status" value="1"/>
</dbReference>
<dbReference type="SMART" id="SM01360">
    <property type="entry name" value="A2M"/>
    <property type="match status" value="1"/>
</dbReference>
<proteinExistence type="inferred from homology"/>
<dbReference type="SMART" id="SM01359">
    <property type="entry name" value="A2M_N_2"/>
    <property type="match status" value="1"/>
</dbReference>
<feature type="chain" id="PRO_5016323045" description="Alpha-2-macroglobulin family protein" evidence="2">
    <location>
        <begin position="19"/>
        <end position="1858"/>
    </location>
</feature>
<reference evidence="5 6" key="1">
    <citation type="submission" date="2018-04" db="EMBL/GenBank/DDBJ databases">
        <title>Genomic Encyclopedia of Type Strains, Phase IV (KMG-IV): sequencing the most valuable type-strain genomes for metagenomic binning, comparative biology and taxonomic classification.</title>
        <authorList>
            <person name="Goeker M."/>
        </authorList>
    </citation>
    <scope>NUCLEOTIDE SEQUENCE [LARGE SCALE GENOMIC DNA]</scope>
    <source>
        <strain evidence="5 6">DSM 104150</strain>
    </source>
</reference>
<evidence type="ECO:0000256" key="1">
    <source>
        <dbReference type="ARBA" id="ARBA00010556"/>
    </source>
</evidence>
<protein>
    <recommendedName>
        <fullName evidence="7">Alpha-2-macroglobulin family protein</fullName>
    </recommendedName>
</protein>
<dbReference type="Pfam" id="PF17973">
    <property type="entry name" value="bMG10"/>
    <property type="match status" value="1"/>
</dbReference>
<comment type="caution">
    <text evidence="5">The sequence shown here is derived from an EMBL/GenBank/DDBJ whole genome shotgun (WGS) entry which is preliminary data.</text>
</comment>
<dbReference type="EMBL" id="QICN01000001">
    <property type="protein sequence ID" value="PXV71088.1"/>
    <property type="molecule type" value="Genomic_DNA"/>
</dbReference>
<dbReference type="OrthoDB" id="9767116at2"/>
<dbReference type="InterPro" id="IPR008930">
    <property type="entry name" value="Terpenoid_cyclase/PrenylTrfase"/>
</dbReference>
<dbReference type="Pfam" id="PF00207">
    <property type="entry name" value="A2M"/>
    <property type="match status" value="1"/>
</dbReference>
<dbReference type="RefSeq" id="WP_110263241.1">
    <property type="nucleotide sequence ID" value="NZ_CAKZQT010000031.1"/>
</dbReference>
<keyword evidence="2" id="KW-0732">Signal</keyword>
<dbReference type="InterPro" id="IPR041246">
    <property type="entry name" value="Bact_MG10"/>
</dbReference>
<feature type="domain" description="Alpha-2-macroglobulin bait region" evidence="3">
    <location>
        <begin position="944"/>
        <end position="1097"/>
    </location>
</feature>
<comment type="similarity">
    <text evidence="1">Belongs to the protease inhibitor I39 (alpha-2-macroglobulin) family. Bacterial alpha-2-macroglobulin subfamily.</text>
</comment>
<dbReference type="InterPro" id="IPR011625">
    <property type="entry name" value="A2M_N_BRD"/>
</dbReference>
<dbReference type="InterPro" id="IPR051802">
    <property type="entry name" value="YfhM-like"/>
</dbReference>
<feature type="domain" description="Alpha-2-macroglobulin" evidence="4">
    <location>
        <begin position="1158"/>
        <end position="1248"/>
    </location>
</feature>
<dbReference type="GO" id="GO:0004866">
    <property type="term" value="F:endopeptidase inhibitor activity"/>
    <property type="evidence" value="ECO:0007669"/>
    <property type="project" value="InterPro"/>
</dbReference>
<dbReference type="Gene3D" id="2.60.40.3710">
    <property type="match status" value="1"/>
</dbReference>
<evidence type="ECO:0008006" key="7">
    <source>
        <dbReference type="Google" id="ProtNLM"/>
    </source>
</evidence>
<evidence type="ECO:0000256" key="2">
    <source>
        <dbReference type="SAM" id="SignalP"/>
    </source>
</evidence>
<dbReference type="Pfam" id="PF07703">
    <property type="entry name" value="A2M_BRD"/>
    <property type="match status" value="1"/>
</dbReference>
<organism evidence="5 6">
    <name type="scientific">Sinimarinibacterium flocculans</name>
    <dbReference type="NCBI Taxonomy" id="985250"/>
    <lineage>
        <taxon>Bacteria</taxon>
        <taxon>Pseudomonadati</taxon>
        <taxon>Pseudomonadota</taxon>
        <taxon>Gammaproteobacteria</taxon>
        <taxon>Nevskiales</taxon>
        <taxon>Nevskiaceae</taxon>
        <taxon>Sinimarinibacterium</taxon>
    </lineage>
</organism>
<evidence type="ECO:0000259" key="4">
    <source>
        <dbReference type="SMART" id="SM01360"/>
    </source>
</evidence>
<accession>A0A318EFP5</accession>
<dbReference type="InterPro" id="IPR001599">
    <property type="entry name" value="Macroglobln_a2"/>
</dbReference>
<name>A0A318EFP5_9GAMM</name>
<evidence type="ECO:0000259" key="3">
    <source>
        <dbReference type="SMART" id="SM01359"/>
    </source>
</evidence>
<dbReference type="InterPro" id="IPR002890">
    <property type="entry name" value="MG2"/>
</dbReference>
<dbReference type="Pfam" id="PF01835">
    <property type="entry name" value="MG2"/>
    <property type="match status" value="1"/>
</dbReference>
<dbReference type="Pfam" id="PF11974">
    <property type="entry name" value="bMG3"/>
    <property type="match status" value="1"/>
</dbReference>
<dbReference type="InterPro" id="IPR021868">
    <property type="entry name" value="Alpha_2_Macroglob_MG3"/>
</dbReference>
<sequence length="1858" mass="202648">MARVLALLAGLFAVAAHAADLRVTRITPAGDDVRGERQIVIAFDRAMVPLGRMQRGSDEVPARVAPDPGCRWRWLDPQLLACDLPDDGLQPATAYRVDVEAGTTALDGVVLRKAVAHAFVTERPRLLYAGVASWRAPTQPELQLRFNLPVTAASVVQALRFGGAVEVEPDLFDSTTPFYTPQGEARELWRLWPREPLPADRTVNLQVGAGLVSAQGTQPGQAQDNTTAFHTFPEPRWLGLACQVGKAERRFAPGVAATGCSPLDGIELVFSAPVAVAALREHLAIEPSPPLPQDPDYDPWANAGDARPVAWRHAAGQVYRVRLPFAFSAESRYRLRLDANLTDRFERPLARGGEIELATGARRPALVFEHDNAVLEAGLDTEVPAIVTNLEAMVARYTRIDAQGRSGDLEHRVPVEPVRNLAFAMPLDVRGMVGRHSGAIRGELRTEPDTGHPRRFFAQLTPFQVHVKLGHANSLVWVTRLDDGQAVADAQVTILGGDEVLAQGTTDAQGIVLLAGSGRLDPQLDRAWESGEQALAVHVRRGDDFALLPLEHDFAVDTWRASREQVSAWRRARYGHLRVWGTTAQGVYRAGETIQYKVYVRDDAGARLAAAPEGEYRLVVYDPTGTAVHERSGQTLSAFGALDGELVLAKSAPVGWYRFELRREDDEHAVFEALRVLVADFVPAPFRVSAELRARAATPDQPVEAHVQARLHGGGPFSAAPLRALARLEAAPFSSAHKVARGFHFDSSAPDARDVLPLLDERARLDGEGMWTTTLSAADGPVRYGRLLLEGSVEDDRGRSIAARASLPYHGRDRYIGLRYDGWVLTAGEPAELQTLVVDADGEPRSGAPTYVKVERKRTHGARVKGAGNAYITRYTHEWERIETCPGRSTDRPAVCTFTPDAAGEYRVTAMVRDSRDRLHETRQWLYAQGRGAVLWEEPADYSLELDAERESWRVGDTARFLVHNPFPGATALITVERYGVIDRRVEVLETATPVIEIPVTPEFVPGAYVSVIVMSPRVDTPPAQGVDLGKPTFRMGYAPLAVDEPWRQIDVEVKADREQYRPRETVTLVLQARPRQPTGEPVEFAVAVLDEAVFDLIRSGSDYFDPLKGLTALDPLDLANFSLLTRLVGRQKFEKKGANPGGDGGADLSLRSIERFVAYWNPSLPADADGGARVSFALPDQLTGWRVLALAVTPTDRMGLGQRVVPVSKPTELRPAMPNQLAVGDRFEAAFTVLNRADAQRRIEVAIRVDGGARGETTQRVALAPFERARVALPLTVESDAPLRFEAQAGDDEDHDALVHVVPVRQRRMTAAAADLADLTVDAPLQRTLQVPADVLDASLQLQWSPTLLGSLGGVFGQMRDYPYTCWEQKLSRAVMAAHFSALSTRTDLAAEWPEAAALPKQVLDEAIGFQAPGGGMAYFVATDAYASPYLSAFTGLAFGWLQAAGHAPPADVWDRLDAYLLRLLREDPAASGYDSRPARAQLRAVVLAALAPRGKIDAAEIARHASRLPEMGLFGESLLLVAAQQVDGADAPARAARERVLARANESAGRVSLQDGDGDAWTWLLGSPLRSNCAALSALVGEQTRDGWQALPVKLVRHIEQARSVRTHWANTQENLFCTRALIDYVQAYETEPAALDVRVQLDGQTIGEASVQARSGASLRHALDAPGTHDLQVTASGQGRAYQSTVLRYAEPADAPPVSAGLTLTRHYAVQRDGRWQPLETSAGVPLRLQRGELLKVELDLQVPAWMSYVVVDDPVPGGIEPLNPDLATTAGLDVEALGADGAWPWPFYHRELRFDAVRHYAEALPQGHHRLVWVGQAVAAGEFAIDRPHAEQMYEPDVYANGTAARLLVENAGP</sequence>
<gene>
    <name evidence="5" type="ORF">C8D93_101127</name>
</gene>
<evidence type="ECO:0000313" key="5">
    <source>
        <dbReference type="EMBL" id="PXV71088.1"/>
    </source>
</evidence>
<dbReference type="PANTHER" id="PTHR40094:SF1">
    <property type="entry name" value="UBIQUITIN DOMAIN-CONTAINING PROTEIN"/>
    <property type="match status" value="1"/>
</dbReference>
<feature type="signal peptide" evidence="2">
    <location>
        <begin position="1"/>
        <end position="18"/>
    </location>
</feature>
<evidence type="ECO:0000313" key="6">
    <source>
        <dbReference type="Proteomes" id="UP000248330"/>
    </source>
</evidence>
<dbReference type="Gene3D" id="1.50.10.20">
    <property type="match status" value="1"/>
</dbReference>
<dbReference type="Gene3D" id="2.60.40.1930">
    <property type="match status" value="1"/>
</dbReference>
<keyword evidence="6" id="KW-1185">Reference proteome</keyword>
<dbReference type="PANTHER" id="PTHR40094">
    <property type="entry name" value="ALPHA-2-MACROGLOBULIN HOMOLOG"/>
    <property type="match status" value="1"/>
</dbReference>